<protein>
    <submittedName>
        <fullName evidence="3">Putative plasmid stabilization system protein</fullName>
    </submittedName>
</protein>
<proteinExistence type="inferred from homology"/>
<dbReference type="InterPro" id="IPR035093">
    <property type="entry name" value="RelE/ParE_toxin_dom_sf"/>
</dbReference>
<keyword evidence="4" id="KW-1185">Reference proteome</keyword>
<dbReference type="PANTHER" id="PTHR33755">
    <property type="entry name" value="TOXIN PARE1-RELATED"/>
    <property type="match status" value="1"/>
</dbReference>
<comment type="similarity">
    <text evidence="1">Belongs to the RelE toxin family.</text>
</comment>
<dbReference type="EMBL" id="LN554846">
    <property type="protein sequence ID" value="CED71371.1"/>
    <property type="molecule type" value="Genomic_DNA"/>
</dbReference>
<dbReference type="HOGENOM" id="CLU_147162_4_2_6"/>
<dbReference type="KEGG" id="awd:AWOD_I_1289"/>
<evidence type="ECO:0000313" key="3">
    <source>
        <dbReference type="EMBL" id="CED71371.1"/>
    </source>
</evidence>
<dbReference type="PATRIC" id="fig|80852.17.peg.1323"/>
<dbReference type="GeneID" id="28540849"/>
<accession>A0A090IKX5</accession>
<dbReference type="Pfam" id="PF05016">
    <property type="entry name" value="ParE_toxin"/>
    <property type="match status" value="1"/>
</dbReference>
<dbReference type="InterPro" id="IPR007712">
    <property type="entry name" value="RelE/ParE_toxin"/>
</dbReference>
<name>A0A090IKX5_9GAMM</name>
<evidence type="ECO:0000256" key="2">
    <source>
        <dbReference type="ARBA" id="ARBA00022649"/>
    </source>
</evidence>
<reference evidence="4" key="1">
    <citation type="submission" date="2014-09" db="EMBL/GenBank/DDBJ databases">
        <authorList>
            <person name="Hjerde E."/>
        </authorList>
    </citation>
    <scope>NUCLEOTIDE SEQUENCE [LARGE SCALE GENOMIC DNA]</scope>
    <source>
        <strain evidence="4">06/09/139</strain>
    </source>
</reference>
<dbReference type="PANTHER" id="PTHR33755:SF5">
    <property type="entry name" value="TYPE II TOXIN-ANTITOXIN SYSTEM RELE_PARE FAMILY TOXIN"/>
    <property type="match status" value="1"/>
</dbReference>
<dbReference type="STRING" id="80852.AWOD_I_1289"/>
<sequence length="95" mass="10680">MNVIWSPFALDKIGQTADYIALDNPSAAENWVNDVFDKAENLGSFPELGRLVPELNKANYREIIFGNYRIIYSVTLSINILTVRNCSQLLAMADI</sequence>
<dbReference type="OrthoDB" id="9798046at2"/>
<dbReference type="Gene3D" id="3.30.2310.20">
    <property type="entry name" value="RelE-like"/>
    <property type="match status" value="1"/>
</dbReference>
<keyword evidence="2" id="KW-1277">Toxin-antitoxin system</keyword>
<gene>
    <name evidence="3" type="ORF">AWOD_I_1289</name>
</gene>
<organism evidence="3 4">
    <name type="scientific">Aliivibrio wodanis</name>
    <dbReference type="NCBI Taxonomy" id="80852"/>
    <lineage>
        <taxon>Bacteria</taxon>
        <taxon>Pseudomonadati</taxon>
        <taxon>Pseudomonadota</taxon>
        <taxon>Gammaproteobacteria</taxon>
        <taxon>Vibrionales</taxon>
        <taxon>Vibrionaceae</taxon>
        <taxon>Aliivibrio</taxon>
    </lineage>
</organism>
<dbReference type="InterPro" id="IPR051803">
    <property type="entry name" value="TA_system_RelE-like_toxin"/>
</dbReference>
<dbReference type="Proteomes" id="UP000032427">
    <property type="component" value="Chromosome 1"/>
</dbReference>
<dbReference type="AlphaFoldDB" id="A0A090IKX5"/>
<evidence type="ECO:0000313" key="4">
    <source>
        <dbReference type="Proteomes" id="UP000032427"/>
    </source>
</evidence>
<evidence type="ECO:0000256" key="1">
    <source>
        <dbReference type="ARBA" id="ARBA00006226"/>
    </source>
</evidence>